<dbReference type="InterPro" id="IPR017978">
    <property type="entry name" value="GPCR_3_C"/>
</dbReference>
<evidence type="ECO:0000256" key="8">
    <source>
        <dbReference type="ARBA" id="ARBA00023170"/>
    </source>
</evidence>
<dbReference type="AlphaFoldDB" id="A0A8C4PWC4"/>
<dbReference type="PROSITE" id="PS50259">
    <property type="entry name" value="G_PROTEIN_RECEP_F3_4"/>
    <property type="match status" value="1"/>
</dbReference>
<dbReference type="PRINTS" id="PR00248">
    <property type="entry name" value="GPCRMGR"/>
</dbReference>
<keyword evidence="4" id="KW-0732">Signal</keyword>
<feature type="transmembrane region" description="Helical" evidence="11">
    <location>
        <begin position="530"/>
        <end position="553"/>
    </location>
</feature>
<dbReference type="GO" id="GO:0004930">
    <property type="term" value="F:G protein-coupled receptor activity"/>
    <property type="evidence" value="ECO:0007669"/>
    <property type="project" value="UniProtKB-KW"/>
</dbReference>
<evidence type="ECO:0000256" key="2">
    <source>
        <dbReference type="ARBA" id="ARBA00022475"/>
    </source>
</evidence>
<keyword evidence="14" id="KW-1185">Reference proteome</keyword>
<dbReference type="InterPro" id="IPR001828">
    <property type="entry name" value="ANF_lig-bd_rcpt"/>
</dbReference>
<evidence type="ECO:0000256" key="6">
    <source>
        <dbReference type="ARBA" id="ARBA00023040"/>
    </source>
</evidence>
<dbReference type="InterPro" id="IPR028082">
    <property type="entry name" value="Peripla_BP_I"/>
</dbReference>
<dbReference type="FunFam" id="3.40.50.2300:FF:000016">
    <property type="entry name" value="Taste 1 receptor member 2"/>
    <property type="match status" value="1"/>
</dbReference>
<evidence type="ECO:0000313" key="14">
    <source>
        <dbReference type="Proteomes" id="UP000694388"/>
    </source>
</evidence>
<name>A0A8C4PWC4_EPTBU</name>
<feature type="domain" description="G-protein coupled receptors family 3 profile" evidence="12">
    <location>
        <begin position="530"/>
        <end position="784"/>
    </location>
</feature>
<dbReference type="Ensembl" id="ENSEBUT00000001595.1">
    <property type="protein sequence ID" value="ENSEBUP00000001273.1"/>
    <property type="gene ID" value="ENSEBUG00000001078.1"/>
</dbReference>
<keyword evidence="7 11" id="KW-0472">Membrane</keyword>
<evidence type="ECO:0000256" key="3">
    <source>
        <dbReference type="ARBA" id="ARBA00022692"/>
    </source>
</evidence>
<comment type="subcellular location">
    <subcellularLocation>
        <location evidence="1">Cell membrane</location>
        <topology evidence="1">Multi-pass membrane protein</topology>
    </subcellularLocation>
</comment>
<evidence type="ECO:0000256" key="9">
    <source>
        <dbReference type="ARBA" id="ARBA00023180"/>
    </source>
</evidence>
<keyword evidence="6" id="KW-0297">G-protein coupled receptor</keyword>
<dbReference type="PANTHER" id="PTHR24061:SF422">
    <property type="entry name" value="G-PROTEIN COUPLED RECEPTORS FAMILY 3 PROFILE DOMAIN-CONTAINING PROTEIN"/>
    <property type="match status" value="1"/>
</dbReference>
<keyword evidence="9" id="KW-0325">Glycoprotein</keyword>
<dbReference type="Gene3D" id="3.40.50.2300">
    <property type="match status" value="2"/>
</dbReference>
<dbReference type="CDD" id="cd13953">
    <property type="entry name" value="7tm_classC_mGluR-like"/>
    <property type="match status" value="1"/>
</dbReference>
<organism evidence="13 14">
    <name type="scientific">Eptatretus burgeri</name>
    <name type="common">Inshore hagfish</name>
    <dbReference type="NCBI Taxonomy" id="7764"/>
    <lineage>
        <taxon>Eukaryota</taxon>
        <taxon>Metazoa</taxon>
        <taxon>Chordata</taxon>
        <taxon>Craniata</taxon>
        <taxon>Vertebrata</taxon>
        <taxon>Cyclostomata</taxon>
        <taxon>Myxini</taxon>
        <taxon>Myxiniformes</taxon>
        <taxon>Myxinidae</taxon>
        <taxon>Eptatretinae</taxon>
        <taxon>Eptatretus</taxon>
    </lineage>
</organism>
<dbReference type="PRINTS" id="PR00592">
    <property type="entry name" value="CASENSINGR"/>
</dbReference>
<keyword evidence="2" id="KW-1003">Cell membrane</keyword>
<dbReference type="PANTHER" id="PTHR24061">
    <property type="entry name" value="CALCIUM-SENSING RECEPTOR-RELATED"/>
    <property type="match status" value="1"/>
</dbReference>
<keyword evidence="5 11" id="KW-1133">Transmembrane helix</keyword>
<reference evidence="13" key="1">
    <citation type="submission" date="2025-08" db="UniProtKB">
        <authorList>
            <consortium name="Ensembl"/>
        </authorList>
    </citation>
    <scope>IDENTIFICATION</scope>
</reference>
<dbReference type="Proteomes" id="UP000694388">
    <property type="component" value="Unplaced"/>
</dbReference>
<evidence type="ECO:0000313" key="13">
    <source>
        <dbReference type="Ensembl" id="ENSEBUP00000001273.1"/>
    </source>
</evidence>
<reference evidence="13" key="2">
    <citation type="submission" date="2025-09" db="UniProtKB">
        <authorList>
            <consortium name="Ensembl"/>
        </authorList>
    </citation>
    <scope>IDENTIFICATION</scope>
</reference>
<sequence>SVYLFVCFCAGYLKKLWADLDEILGSRFSVFNPRTLRWTMGMVFAINEINKDPDLLQNVTLGYVIYDSCFSIPNTLDSAVSFLEHETGMDNACLIGAAIATSGSTLSMTVSRMLSLYFIPQVFSSTCKCLSDKKRFPSFLRTIPSDTYQASAFAHLVHYFDWLYVGALAADDDFGISGMSQFLLEIKKFGHCVAFEELIPKVKDMKSDRAIDIYRIILIYCGEPDLVPFAQEIKRRNITGKTWLATQPWVTSPLLSTQHYSHIFEGNIGFAQRRGHIPGFKDFLTDFKPSKNESLLNDFLLELWERTFGCTWLKESGVKKCTGQEQLDQEYSPFTDVAQLRITYNTYMAVYSIAHALRGIQKCEHGQGPFINDSCALIENFQPWQLLYYVKNVKFLNNLGELMSFDEHGEPSAFYELINWHKDKNDNINFKLVGSFKSMVSPEKRLVNKPLWSWAVDDRKGPRDCAGYLPPRGVMVGEPSPALSFRAHLDPGPPLATLTTWLPEGEDDLDDPENACFPMPEQFLSFSDPLALTLLVFNLFGITLSFVIGIVMFHHRALFMVDKNTNFRISLLMLLFFLGCFGSIFTFMGRPTDLVCKIRYPIAFTFLSNRFGESKVLKKVSIVLIGLIVIRVSRSKGTLSPLKGWIVIFFNIAVQLMYSITWVVVGGQRVIFETSVQQGSIILECQGLTNAWIYFAFVYLLILILVCLFLAIKAAKLSSVNNDVKYITYGIMACLLVSLAFLPAYNSTRGKFTIIAEIFSVSAITYSHLGCIFMPKCYTILFPT</sequence>
<feature type="transmembrane region" description="Helical" evidence="11">
    <location>
        <begin position="565"/>
        <end position="585"/>
    </location>
</feature>
<dbReference type="InterPro" id="IPR000337">
    <property type="entry name" value="GPCR_3"/>
</dbReference>
<dbReference type="SUPFAM" id="SSF53822">
    <property type="entry name" value="Periplasmic binding protein-like I"/>
    <property type="match status" value="1"/>
</dbReference>
<evidence type="ECO:0000256" key="11">
    <source>
        <dbReference type="SAM" id="Phobius"/>
    </source>
</evidence>
<evidence type="ECO:0000256" key="1">
    <source>
        <dbReference type="ARBA" id="ARBA00004651"/>
    </source>
</evidence>
<keyword evidence="8" id="KW-0675">Receptor</keyword>
<feature type="transmembrane region" description="Helical" evidence="11">
    <location>
        <begin position="726"/>
        <end position="746"/>
    </location>
</feature>
<feature type="transmembrane region" description="Helical" evidence="11">
    <location>
        <begin position="645"/>
        <end position="665"/>
    </location>
</feature>
<protein>
    <submittedName>
        <fullName evidence="13">Vomeronasal 2, receptor 1</fullName>
    </submittedName>
</protein>
<proteinExistence type="predicted"/>
<evidence type="ECO:0000256" key="10">
    <source>
        <dbReference type="ARBA" id="ARBA00023224"/>
    </source>
</evidence>
<evidence type="ECO:0000256" key="5">
    <source>
        <dbReference type="ARBA" id="ARBA00022989"/>
    </source>
</evidence>
<dbReference type="GeneTree" id="ENSGT00940000160473"/>
<evidence type="ECO:0000259" key="12">
    <source>
        <dbReference type="PROSITE" id="PS50259"/>
    </source>
</evidence>
<dbReference type="GO" id="GO:0005886">
    <property type="term" value="C:plasma membrane"/>
    <property type="evidence" value="ECO:0007669"/>
    <property type="project" value="UniProtKB-SubCell"/>
</dbReference>
<evidence type="ECO:0000256" key="4">
    <source>
        <dbReference type="ARBA" id="ARBA00022729"/>
    </source>
</evidence>
<keyword evidence="10" id="KW-0807">Transducer</keyword>
<dbReference type="Pfam" id="PF01094">
    <property type="entry name" value="ANF_receptor"/>
    <property type="match status" value="1"/>
</dbReference>
<accession>A0A8C4PWC4</accession>
<dbReference type="Pfam" id="PF00003">
    <property type="entry name" value="7tm_3"/>
    <property type="match status" value="1"/>
</dbReference>
<feature type="transmembrane region" description="Helical" evidence="11">
    <location>
        <begin position="752"/>
        <end position="774"/>
    </location>
</feature>
<dbReference type="OMA" id="INDSCAL"/>
<keyword evidence="3 11" id="KW-0812">Transmembrane</keyword>
<feature type="transmembrane region" description="Helical" evidence="11">
    <location>
        <begin position="692"/>
        <end position="714"/>
    </location>
</feature>
<evidence type="ECO:0000256" key="7">
    <source>
        <dbReference type="ARBA" id="ARBA00023136"/>
    </source>
</evidence>
<dbReference type="InterPro" id="IPR000068">
    <property type="entry name" value="GPCR_3_Ca_sens_rcpt-rel"/>
</dbReference>